<organism evidence="4 5">
    <name type="scientific">Moniliophthora roreri (strain MCA 2997)</name>
    <name type="common">Cocoa frosty pod rot fungus</name>
    <name type="synonym">Crinipellis roreri</name>
    <dbReference type="NCBI Taxonomy" id="1381753"/>
    <lineage>
        <taxon>Eukaryota</taxon>
        <taxon>Fungi</taxon>
        <taxon>Dikarya</taxon>
        <taxon>Basidiomycota</taxon>
        <taxon>Agaricomycotina</taxon>
        <taxon>Agaricomycetes</taxon>
        <taxon>Agaricomycetidae</taxon>
        <taxon>Agaricales</taxon>
        <taxon>Marasmiineae</taxon>
        <taxon>Marasmiaceae</taxon>
        <taxon>Moniliophthora</taxon>
    </lineage>
</organism>
<feature type="transmembrane region" description="Helical" evidence="3">
    <location>
        <begin position="268"/>
        <end position="287"/>
    </location>
</feature>
<dbReference type="PANTHER" id="PTHR11360:SF177">
    <property type="entry name" value="RIBOFLAVIN TRANSPORTER MCH5"/>
    <property type="match status" value="1"/>
</dbReference>
<feature type="transmembrane region" description="Helical" evidence="3">
    <location>
        <begin position="108"/>
        <end position="128"/>
    </location>
</feature>
<feature type="transmembrane region" description="Helical" evidence="3">
    <location>
        <begin position="160"/>
        <end position="186"/>
    </location>
</feature>
<feature type="transmembrane region" description="Helical" evidence="3">
    <location>
        <begin position="363"/>
        <end position="382"/>
    </location>
</feature>
<feature type="transmembrane region" description="Helical" evidence="3">
    <location>
        <begin position="340"/>
        <end position="357"/>
    </location>
</feature>
<dbReference type="GO" id="GO:0022857">
    <property type="term" value="F:transmembrane transporter activity"/>
    <property type="evidence" value="ECO:0007669"/>
    <property type="project" value="InterPro"/>
</dbReference>
<name>V2Y385_MONRO</name>
<proteinExistence type="inferred from homology"/>
<dbReference type="OrthoDB" id="6509908at2759"/>
<sequence length="444" mass="47330">MPHKPSPSVDKASIVFLGISTAAAAQEKVQTKRNGVPVIVEVKPLPASAQVDVEAQLSGDILEGGFRSWLVIFGAFCYAFATLGYVYTWGVFQAYYQEVNLRDSREASVAWIGAIQYSLLILPGLVAERFVNPRFLRLILGGASVILLISTFLTPECTRYGHFLLCQGIATGLACGMFFVPVSTILEQWFKGRKGLPLTLFMVGSSVGGTMFPIVLRELLPRVGFAWAVRIAGFLMLFFLLLGNLTLGIRLPAMPLVESQTSSSEVIAVIRLPSQALHCLSTFLTFLGSYTLLTYVASKSHASLGNFAFYLTAVINASSGLGAILLGLLPDRSKFGCRSVLAIPLAGIAAAAVTYAWPFALAHSEACIIAVCVIYGFAIAPLSQPDTGVLPLIFRAFGSLLGAPLAGYVGQASGVGMGVFAGSVLMSGVLTMCLAQFLMLSERK</sequence>
<reference evidence="4 5" key="1">
    <citation type="journal article" date="2014" name="BMC Genomics">
        <title>Genome and secretome analysis of the hemibiotrophic fungal pathogen, Moniliophthora roreri, which causes frosty pod rot disease of cacao: mechanisms of the biotrophic and necrotrophic phases.</title>
        <authorList>
            <person name="Meinhardt L.W."/>
            <person name="Costa G.G.L."/>
            <person name="Thomazella D.P.T."/>
            <person name="Teixeira P.J.P.L."/>
            <person name="Carazzolle M.F."/>
            <person name="Schuster S.C."/>
            <person name="Carlson J.E."/>
            <person name="Guiltinan M.J."/>
            <person name="Mieczkowski P."/>
            <person name="Farmer A."/>
            <person name="Ramaraj T."/>
            <person name="Crozier J."/>
            <person name="Davis R.E."/>
            <person name="Shao J."/>
            <person name="Melnick R.L."/>
            <person name="Pereira G.A.G."/>
            <person name="Bailey B.A."/>
        </authorList>
    </citation>
    <scope>NUCLEOTIDE SEQUENCE [LARGE SCALE GENOMIC DNA]</scope>
    <source>
        <strain evidence="4 5">MCA 2997</strain>
    </source>
</reference>
<dbReference type="InterPro" id="IPR050327">
    <property type="entry name" value="Proton-linked_MCT"/>
</dbReference>
<feature type="transmembrane region" description="Helical" evidence="3">
    <location>
        <begin position="389"/>
        <end position="409"/>
    </location>
</feature>
<dbReference type="PANTHER" id="PTHR11360">
    <property type="entry name" value="MONOCARBOXYLATE TRANSPORTER"/>
    <property type="match status" value="1"/>
</dbReference>
<evidence type="ECO:0000256" key="1">
    <source>
        <dbReference type="ARBA" id="ARBA00004141"/>
    </source>
</evidence>
<feature type="transmembrane region" description="Helical" evidence="3">
    <location>
        <begin position="69"/>
        <end position="88"/>
    </location>
</feature>
<keyword evidence="5" id="KW-1185">Reference proteome</keyword>
<evidence type="ECO:0000256" key="2">
    <source>
        <dbReference type="ARBA" id="ARBA00006727"/>
    </source>
</evidence>
<evidence type="ECO:0000313" key="5">
    <source>
        <dbReference type="Proteomes" id="UP000017559"/>
    </source>
</evidence>
<feature type="transmembrane region" description="Helical" evidence="3">
    <location>
        <begin position="198"/>
        <end position="215"/>
    </location>
</feature>
<gene>
    <name evidence="4" type="ORF">Moror_9335</name>
</gene>
<keyword evidence="3" id="KW-0472">Membrane</keyword>
<dbReference type="Pfam" id="PF07690">
    <property type="entry name" value="MFS_1"/>
    <property type="match status" value="1"/>
</dbReference>
<dbReference type="InterPro" id="IPR036259">
    <property type="entry name" value="MFS_trans_sf"/>
</dbReference>
<dbReference type="HOGENOM" id="CLU_001265_1_1_1"/>
<protein>
    <submittedName>
        <fullName evidence="4">Mfs monocarboxylate</fullName>
    </submittedName>
</protein>
<dbReference type="Proteomes" id="UP000017559">
    <property type="component" value="Unassembled WGS sequence"/>
</dbReference>
<feature type="transmembrane region" description="Helical" evidence="3">
    <location>
        <begin position="135"/>
        <end position="154"/>
    </location>
</feature>
<comment type="caution">
    <text evidence="4">The sequence shown here is derived from an EMBL/GenBank/DDBJ whole genome shotgun (WGS) entry which is preliminary data.</text>
</comment>
<dbReference type="AlphaFoldDB" id="V2Y385"/>
<keyword evidence="3" id="KW-0812">Transmembrane</keyword>
<feature type="transmembrane region" description="Helical" evidence="3">
    <location>
        <begin position="307"/>
        <end position="328"/>
    </location>
</feature>
<dbReference type="InterPro" id="IPR011701">
    <property type="entry name" value="MFS"/>
</dbReference>
<dbReference type="GO" id="GO:0016020">
    <property type="term" value="C:membrane"/>
    <property type="evidence" value="ECO:0007669"/>
    <property type="project" value="UniProtKB-SubCell"/>
</dbReference>
<feature type="transmembrane region" description="Helical" evidence="3">
    <location>
        <begin position="227"/>
        <end position="247"/>
    </location>
</feature>
<evidence type="ECO:0000256" key="3">
    <source>
        <dbReference type="SAM" id="Phobius"/>
    </source>
</evidence>
<comment type="similarity">
    <text evidence="2">Belongs to the major facilitator superfamily. Monocarboxylate porter (TC 2.A.1.13) family.</text>
</comment>
<feature type="transmembrane region" description="Helical" evidence="3">
    <location>
        <begin position="415"/>
        <end position="440"/>
    </location>
</feature>
<dbReference type="Gene3D" id="1.20.1250.20">
    <property type="entry name" value="MFS general substrate transporter like domains"/>
    <property type="match status" value="1"/>
</dbReference>
<comment type="subcellular location">
    <subcellularLocation>
        <location evidence="1">Membrane</location>
        <topology evidence="1">Multi-pass membrane protein</topology>
    </subcellularLocation>
</comment>
<dbReference type="SUPFAM" id="SSF103473">
    <property type="entry name" value="MFS general substrate transporter"/>
    <property type="match status" value="1"/>
</dbReference>
<dbReference type="EMBL" id="AWSO01000978">
    <property type="protein sequence ID" value="ESK86099.1"/>
    <property type="molecule type" value="Genomic_DNA"/>
</dbReference>
<evidence type="ECO:0000313" key="4">
    <source>
        <dbReference type="EMBL" id="ESK86099.1"/>
    </source>
</evidence>
<keyword evidence="3" id="KW-1133">Transmembrane helix</keyword>
<dbReference type="KEGG" id="mrr:Moror_9335"/>
<accession>V2Y385</accession>